<reference evidence="2 3" key="1">
    <citation type="submission" date="2017-09" db="EMBL/GenBank/DDBJ databases">
        <title>Depth-based differentiation of microbial function through sediment-hosted aquifers and enrichment of novel symbionts in the deep terrestrial subsurface.</title>
        <authorList>
            <person name="Probst A.J."/>
            <person name="Ladd B."/>
            <person name="Jarett J.K."/>
            <person name="Geller-Mcgrath D.E."/>
            <person name="Sieber C.M."/>
            <person name="Emerson J.B."/>
            <person name="Anantharaman K."/>
            <person name="Thomas B.C."/>
            <person name="Malmstrom R."/>
            <person name="Stieglmeier M."/>
            <person name="Klingl A."/>
            <person name="Woyke T."/>
            <person name="Ryan C.M."/>
            <person name="Banfield J.F."/>
        </authorList>
    </citation>
    <scope>NUCLEOTIDE SEQUENCE [LARGE SCALE GENOMIC DNA]</scope>
    <source>
        <strain evidence="2">CG22_combo_CG10-13_8_21_14_all_45_10</strain>
    </source>
</reference>
<organism evidence="2 3">
    <name type="scientific">Candidatus Woesebacteria bacterium CG22_combo_CG10-13_8_21_14_all_45_10</name>
    <dbReference type="NCBI Taxonomy" id="1975060"/>
    <lineage>
        <taxon>Bacteria</taxon>
        <taxon>Candidatus Woeseibacteriota</taxon>
    </lineage>
</organism>
<dbReference type="Pfam" id="PF08308">
    <property type="entry name" value="PEGA"/>
    <property type="match status" value="1"/>
</dbReference>
<dbReference type="Gene3D" id="2.30.30.40">
    <property type="entry name" value="SH3 Domains"/>
    <property type="match status" value="1"/>
</dbReference>
<dbReference type="EMBL" id="PCSV01000039">
    <property type="protein sequence ID" value="PIP57050.1"/>
    <property type="molecule type" value="Genomic_DNA"/>
</dbReference>
<evidence type="ECO:0000313" key="3">
    <source>
        <dbReference type="Proteomes" id="UP000230759"/>
    </source>
</evidence>
<dbReference type="AlphaFoldDB" id="A0A2H0BJ72"/>
<accession>A0A2H0BJ72</accession>
<sequence length="282" mass="30007">MSKFWKIVLILLGFGFLALAALFALGYFKPKKAGIRITSVPAAVVFINGNQVGKTPYEATFGAGEVGLKLMPDAGDKPLANFETRVLLSSGIQTVISRNFAETEALSFGEIVSFERTPGIEAALAVVSDPDSVQIAIDGTPRGFAPYKTSTLTVGQHQIGVSAPGYVEQTLTVNTRAGYKLTVVVKLAVNSAVQPTPSAAPGVSPTPTPVAKLQVLILQTPNGFLRVRVGPSTNAEEIGRVEPGKKYLLVEKDSQTDWLKIEYLTGQTGWVSGEYAQIETPP</sequence>
<dbReference type="Proteomes" id="UP000230759">
    <property type="component" value="Unassembled WGS sequence"/>
</dbReference>
<evidence type="ECO:0000313" key="2">
    <source>
        <dbReference type="EMBL" id="PIP57050.1"/>
    </source>
</evidence>
<name>A0A2H0BJ72_9BACT</name>
<dbReference type="PROSITE" id="PS51781">
    <property type="entry name" value="SH3B"/>
    <property type="match status" value="1"/>
</dbReference>
<evidence type="ECO:0000259" key="1">
    <source>
        <dbReference type="PROSITE" id="PS51781"/>
    </source>
</evidence>
<dbReference type="InterPro" id="IPR013229">
    <property type="entry name" value="PEGA"/>
</dbReference>
<protein>
    <recommendedName>
        <fullName evidence="1">SH3b domain-containing protein</fullName>
    </recommendedName>
</protein>
<dbReference type="Pfam" id="PF08239">
    <property type="entry name" value="SH3_3"/>
    <property type="match status" value="1"/>
</dbReference>
<gene>
    <name evidence="2" type="ORF">COX04_01660</name>
</gene>
<feature type="domain" description="SH3b" evidence="1">
    <location>
        <begin position="211"/>
        <end position="280"/>
    </location>
</feature>
<proteinExistence type="predicted"/>
<dbReference type="InterPro" id="IPR003646">
    <property type="entry name" value="SH3-like_bac-type"/>
</dbReference>
<dbReference type="SMART" id="SM00287">
    <property type="entry name" value="SH3b"/>
    <property type="match status" value="1"/>
</dbReference>
<comment type="caution">
    <text evidence="2">The sequence shown here is derived from an EMBL/GenBank/DDBJ whole genome shotgun (WGS) entry which is preliminary data.</text>
</comment>